<dbReference type="InterPro" id="IPR000276">
    <property type="entry name" value="GPCR_Rhodpsn"/>
</dbReference>
<evidence type="ECO:0000313" key="11">
    <source>
        <dbReference type="EMBL" id="CAK6983597.1"/>
    </source>
</evidence>
<keyword evidence="5" id="KW-0297">G-protein coupled receptor</keyword>
<accession>A0AAV1QKS3</accession>
<evidence type="ECO:0000256" key="2">
    <source>
        <dbReference type="ARBA" id="ARBA00022475"/>
    </source>
</evidence>
<evidence type="ECO:0000256" key="1">
    <source>
        <dbReference type="ARBA" id="ARBA00004651"/>
    </source>
</evidence>
<comment type="subcellular location">
    <subcellularLocation>
        <location evidence="1">Cell membrane</location>
        <topology evidence="1">Multi-pass membrane protein</topology>
    </subcellularLocation>
</comment>
<reference evidence="11 12" key="1">
    <citation type="submission" date="2024-01" db="EMBL/GenBank/DDBJ databases">
        <authorList>
            <person name="Alioto T."/>
            <person name="Alioto T."/>
            <person name="Gomez Garrido J."/>
        </authorList>
    </citation>
    <scope>NUCLEOTIDE SEQUENCE [LARGE SCALE GENOMIC DNA]</scope>
</reference>
<keyword evidence="4 9" id="KW-1133">Transmembrane helix</keyword>
<evidence type="ECO:0000256" key="5">
    <source>
        <dbReference type="ARBA" id="ARBA00023040"/>
    </source>
</evidence>
<evidence type="ECO:0000256" key="9">
    <source>
        <dbReference type="SAM" id="Phobius"/>
    </source>
</evidence>
<dbReference type="GO" id="GO:0045028">
    <property type="term" value="F:G protein-coupled purinergic nucleotide receptor activity"/>
    <property type="evidence" value="ECO:0007669"/>
    <property type="project" value="TreeGrafter"/>
</dbReference>
<organism evidence="11 12">
    <name type="scientific">Scomber scombrus</name>
    <name type="common">Atlantic mackerel</name>
    <name type="synonym">Scomber vernalis</name>
    <dbReference type="NCBI Taxonomy" id="13677"/>
    <lineage>
        <taxon>Eukaryota</taxon>
        <taxon>Metazoa</taxon>
        <taxon>Chordata</taxon>
        <taxon>Craniata</taxon>
        <taxon>Vertebrata</taxon>
        <taxon>Euteleostomi</taxon>
        <taxon>Actinopterygii</taxon>
        <taxon>Neopterygii</taxon>
        <taxon>Teleostei</taxon>
        <taxon>Neoteleostei</taxon>
        <taxon>Acanthomorphata</taxon>
        <taxon>Pelagiaria</taxon>
        <taxon>Scombriformes</taxon>
        <taxon>Scombridae</taxon>
        <taxon>Scomber</taxon>
    </lineage>
</organism>
<dbReference type="InterPro" id="IPR017452">
    <property type="entry name" value="GPCR_Rhodpsn_7TM"/>
</dbReference>
<gene>
    <name evidence="11" type="ORF">FSCOSCO3_A031618</name>
</gene>
<feature type="transmembrane region" description="Helical" evidence="9">
    <location>
        <begin position="231"/>
        <end position="256"/>
    </location>
</feature>
<dbReference type="PANTHER" id="PTHR24233">
    <property type="entry name" value="P2Y PURINOCEPTOR-RELATED G-PROTEIN COUPLED RECEPTOR"/>
    <property type="match status" value="1"/>
</dbReference>
<dbReference type="Proteomes" id="UP001314229">
    <property type="component" value="Unassembled WGS sequence"/>
</dbReference>
<feature type="transmembrane region" description="Helical" evidence="9">
    <location>
        <begin position="25"/>
        <end position="46"/>
    </location>
</feature>
<evidence type="ECO:0000256" key="7">
    <source>
        <dbReference type="ARBA" id="ARBA00023170"/>
    </source>
</evidence>
<keyword evidence="12" id="KW-1185">Reference proteome</keyword>
<keyword evidence="8" id="KW-0807">Transducer</keyword>
<dbReference type="AlphaFoldDB" id="A0AAV1QKS3"/>
<evidence type="ECO:0000313" key="12">
    <source>
        <dbReference type="Proteomes" id="UP001314229"/>
    </source>
</evidence>
<dbReference type="GO" id="GO:0005886">
    <property type="term" value="C:plasma membrane"/>
    <property type="evidence" value="ECO:0007669"/>
    <property type="project" value="UniProtKB-SubCell"/>
</dbReference>
<keyword evidence="3 9" id="KW-0812">Transmembrane</keyword>
<sequence>MDVTSSSNQSQVNDQCEHIDESGHLFFALAYSLVFVVGVVLNGFTLKVYFCSAQQQVSNIMMVYLKNLAASDFLLCLCLPFSIANYVSSSVTIRLVHCTFASCVFYVNMYASILFMGYIAADRTSTNMGDLVGVDLTSVTNQTADDDINQCDQRDTKAHLFFIPVYTLVFVVGLVLNSLTLKVYFCSAQQQVSSIMMVYLRNLAASDFLLCLYLPLRIINYISSSVTFHLVYCNFAVFGLHLNMYASILFMGYIAAN</sequence>
<dbReference type="PRINTS" id="PR00237">
    <property type="entry name" value="GPCRRHODOPSN"/>
</dbReference>
<feature type="transmembrane region" description="Helical" evidence="9">
    <location>
        <begin position="160"/>
        <end position="179"/>
    </location>
</feature>
<feature type="transmembrane region" description="Helical" evidence="9">
    <location>
        <begin position="67"/>
        <end position="87"/>
    </location>
</feature>
<evidence type="ECO:0000256" key="8">
    <source>
        <dbReference type="ARBA" id="ARBA00023224"/>
    </source>
</evidence>
<dbReference type="EMBL" id="CAWUFR010001379">
    <property type="protein sequence ID" value="CAK6983597.1"/>
    <property type="molecule type" value="Genomic_DNA"/>
</dbReference>
<keyword evidence="7" id="KW-0675">Receptor</keyword>
<dbReference type="PROSITE" id="PS50262">
    <property type="entry name" value="G_PROTEIN_RECEP_F1_2"/>
    <property type="match status" value="2"/>
</dbReference>
<dbReference type="SUPFAM" id="SSF81321">
    <property type="entry name" value="Family A G protein-coupled receptor-like"/>
    <property type="match status" value="2"/>
</dbReference>
<evidence type="ECO:0000256" key="6">
    <source>
        <dbReference type="ARBA" id="ARBA00023136"/>
    </source>
</evidence>
<comment type="caution">
    <text evidence="11">The sequence shown here is derived from an EMBL/GenBank/DDBJ whole genome shotgun (WGS) entry which is preliminary data.</text>
</comment>
<feature type="non-terminal residue" evidence="11">
    <location>
        <position position="257"/>
    </location>
</feature>
<feature type="domain" description="G-protein coupled receptors family 1 profile" evidence="10">
    <location>
        <begin position="176"/>
        <end position="257"/>
    </location>
</feature>
<keyword evidence="2" id="KW-1003">Cell membrane</keyword>
<keyword evidence="6 9" id="KW-0472">Membrane</keyword>
<name>A0AAV1QKS3_SCOSC</name>
<feature type="domain" description="G-protein coupled receptors family 1 profile" evidence="10">
    <location>
        <begin position="41"/>
        <end position="123"/>
    </location>
</feature>
<dbReference type="PANTHER" id="PTHR24233:SF11">
    <property type="entry name" value="P2Y PURINOCEPTOR 14-LIKE"/>
    <property type="match status" value="1"/>
</dbReference>
<evidence type="ECO:0000259" key="10">
    <source>
        <dbReference type="PROSITE" id="PS50262"/>
    </source>
</evidence>
<evidence type="ECO:0000256" key="4">
    <source>
        <dbReference type="ARBA" id="ARBA00022989"/>
    </source>
</evidence>
<evidence type="ECO:0000256" key="3">
    <source>
        <dbReference type="ARBA" id="ARBA00022692"/>
    </source>
</evidence>
<feature type="transmembrane region" description="Helical" evidence="9">
    <location>
        <begin position="199"/>
        <end position="219"/>
    </location>
</feature>
<dbReference type="Pfam" id="PF00001">
    <property type="entry name" value="7tm_1"/>
    <property type="match status" value="2"/>
</dbReference>
<proteinExistence type="predicted"/>
<feature type="transmembrane region" description="Helical" evidence="9">
    <location>
        <begin position="99"/>
        <end position="121"/>
    </location>
</feature>
<protein>
    <submittedName>
        <fullName evidence="11">Uncharacterized protein LOC128360018</fullName>
    </submittedName>
</protein>
<dbReference type="Gene3D" id="1.20.1070.10">
    <property type="entry name" value="Rhodopsin 7-helix transmembrane proteins"/>
    <property type="match status" value="2"/>
</dbReference>